<proteinExistence type="predicted"/>
<feature type="transmembrane region" description="Helical" evidence="1">
    <location>
        <begin position="62"/>
        <end position="84"/>
    </location>
</feature>
<dbReference type="EMBL" id="CP043642">
    <property type="protein sequence ID" value="QNE37933.1"/>
    <property type="molecule type" value="Genomic_DNA"/>
</dbReference>
<dbReference type="EMBL" id="CP043641">
    <property type="protein sequence ID" value="QNE36841.1"/>
    <property type="molecule type" value="Genomic_DNA"/>
</dbReference>
<keyword evidence="1" id="KW-1133">Transmembrane helix</keyword>
<organism evidence="2 4">
    <name type="scientific">Leifsonia shinshuensis</name>
    <dbReference type="NCBI Taxonomy" id="150026"/>
    <lineage>
        <taxon>Bacteria</taxon>
        <taxon>Bacillati</taxon>
        <taxon>Actinomycetota</taxon>
        <taxon>Actinomycetes</taxon>
        <taxon>Micrococcales</taxon>
        <taxon>Microbacteriaceae</taxon>
        <taxon>Leifsonia</taxon>
    </lineage>
</organism>
<accession>A0A7G6YEC6</accession>
<sequence length="182" mass="19456">MVFVTAFLAREWIVRPHEFGTLTFPLAMVAPAFYGLAIGALSGSPTPELDRGATRNLVRARGAQLAFFLVVAGIFVGALATSPINGQSILSAERNLLGFTGITLVCAAIVGPKLSWFIPLAWITLPPFYFVNREDDPVGIATFYAQADDQLSSLIFCLIVAGVGLALAVGFETARSPLRVLR</sequence>
<feature type="transmembrane region" description="Helical" evidence="1">
    <location>
        <begin position="96"/>
        <end position="118"/>
    </location>
</feature>
<dbReference type="Proteomes" id="UP000515511">
    <property type="component" value="Plasmid unnamed1"/>
</dbReference>
<reference evidence="4" key="1">
    <citation type="submission" date="2019-09" db="EMBL/GenBank/DDBJ databases">
        <title>Antimicrobial potential of Antarctic Bacteria.</title>
        <authorList>
            <person name="Benaud N."/>
            <person name="Edwards R.J."/>
            <person name="Ferrari B.C."/>
        </authorList>
    </citation>
    <scope>NUCLEOTIDE SEQUENCE [LARGE SCALE GENOMIC DNA]</scope>
    <source>
        <strain evidence="4">INR9</strain>
        <plasmid evidence="4">unnamed1</plasmid>
    </source>
</reference>
<dbReference type="RefSeq" id="WP_185276275.1">
    <property type="nucleotide sequence ID" value="NZ_CP043641.1"/>
</dbReference>
<dbReference type="AlphaFoldDB" id="A0A7G6YEC6"/>
<dbReference type="KEGG" id="lse:F1C12_21865"/>
<dbReference type="Proteomes" id="UP000515511">
    <property type="component" value="Chromosome"/>
</dbReference>
<evidence type="ECO:0000313" key="2">
    <source>
        <dbReference type="EMBL" id="QNE36841.1"/>
    </source>
</evidence>
<reference evidence="2" key="2">
    <citation type="journal article" date="2020" name="Microbiol. Resour. Announc.">
        <title>Antarctic desert soil bacteria exhibit high novel natural product potential, evaluated through long-read genome sequencing and comparative genomics.</title>
        <authorList>
            <person name="Benaud N."/>
            <person name="Edwards R.J."/>
            <person name="Amos T.G."/>
            <person name="D'Agostino P.M."/>
            <person name="Gutierrez-Chavez C."/>
            <person name="Montgomery K."/>
            <person name="Nicetic I."/>
            <person name="Ferrari B.C."/>
        </authorList>
    </citation>
    <scope>NUCLEOTIDE SEQUENCE</scope>
    <source>
        <strain evidence="2">INR9</strain>
    </source>
</reference>
<keyword evidence="1" id="KW-0812">Transmembrane</keyword>
<name>A0A7G6YEC6_9MICO</name>
<geneLocation type="plasmid" evidence="3 4">
    <name>unnamed1</name>
</geneLocation>
<protein>
    <submittedName>
        <fullName evidence="2">Uncharacterized protein</fullName>
    </submittedName>
</protein>
<evidence type="ECO:0000313" key="3">
    <source>
        <dbReference type="EMBL" id="QNE37933.1"/>
    </source>
</evidence>
<feature type="transmembrane region" description="Helical" evidence="1">
    <location>
        <begin position="21"/>
        <end position="42"/>
    </location>
</feature>
<evidence type="ECO:0000256" key="1">
    <source>
        <dbReference type="SAM" id="Phobius"/>
    </source>
</evidence>
<feature type="transmembrane region" description="Helical" evidence="1">
    <location>
        <begin position="151"/>
        <end position="171"/>
    </location>
</feature>
<dbReference type="KEGG" id="lse:F1C12_18095"/>
<keyword evidence="3" id="KW-0614">Plasmid</keyword>
<gene>
    <name evidence="2" type="ORF">F1C12_18095</name>
    <name evidence="3" type="ORF">F1C12_21865</name>
</gene>
<keyword evidence="1" id="KW-0472">Membrane</keyword>
<evidence type="ECO:0000313" key="4">
    <source>
        <dbReference type="Proteomes" id="UP000515511"/>
    </source>
</evidence>